<keyword evidence="4" id="KW-1185">Reference proteome</keyword>
<dbReference type="EMBL" id="CP104205">
    <property type="protein sequence ID" value="UWX56505.1"/>
    <property type="molecule type" value="Genomic_DNA"/>
</dbReference>
<dbReference type="PANTHER" id="PTHR30273">
    <property type="entry name" value="PERIPLASMIC SIGNAL SENSOR AND SIGMA FACTOR ACTIVATOR FECR-RELATED"/>
    <property type="match status" value="1"/>
</dbReference>
<evidence type="ECO:0000313" key="3">
    <source>
        <dbReference type="EMBL" id="UWX56505.1"/>
    </source>
</evidence>
<dbReference type="Gene3D" id="2.60.120.1440">
    <property type="match status" value="1"/>
</dbReference>
<evidence type="ECO:0000256" key="1">
    <source>
        <dbReference type="SAM" id="SignalP"/>
    </source>
</evidence>
<feature type="chain" id="PRO_5046919183" evidence="1">
    <location>
        <begin position="19"/>
        <end position="183"/>
    </location>
</feature>
<dbReference type="PANTHER" id="PTHR30273:SF2">
    <property type="entry name" value="PROTEIN FECR"/>
    <property type="match status" value="1"/>
</dbReference>
<dbReference type="PROSITE" id="PS51257">
    <property type="entry name" value="PROKAR_LIPOPROTEIN"/>
    <property type="match status" value="1"/>
</dbReference>
<sequence length="183" mass="20774">MKIASFLYLLLFAFAASCGTNIKIKTEENYETTVLPDGSQVYLNQHSSISFQESFQPGTIKLKGEAFFEVEHGDLPFTVLTDHGEVVVLGTEFNVKTTAQQVEVDVKKGLVELRIDFNSSKIKRDSKAIYSEGEKVIKELTSDKEYRKWIRSLEKEFKKLGREVKPALKKVSKEFKKAGKTLK</sequence>
<feature type="signal peptide" evidence="1">
    <location>
        <begin position="1"/>
        <end position="18"/>
    </location>
</feature>
<dbReference type="Proteomes" id="UP001059209">
    <property type="component" value="Chromosome"/>
</dbReference>
<name>A0ABY5YDM3_9FLAO</name>
<dbReference type="InterPro" id="IPR006860">
    <property type="entry name" value="FecR"/>
</dbReference>
<organism evidence="3 4">
    <name type="scientific">Maribacter litopenaei</name>
    <dbReference type="NCBI Taxonomy" id="2976127"/>
    <lineage>
        <taxon>Bacteria</taxon>
        <taxon>Pseudomonadati</taxon>
        <taxon>Bacteroidota</taxon>
        <taxon>Flavobacteriia</taxon>
        <taxon>Flavobacteriales</taxon>
        <taxon>Flavobacteriaceae</taxon>
        <taxon>Maribacter</taxon>
    </lineage>
</organism>
<proteinExistence type="predicted"/>
<accession>A0ABY5YDM3</accession>
<dbReference type="Pfam" id="PF04773">
    <property type="entry name" value="FecR"/>
    <property type="match status" value="1"/>
</dbReference>
<feature type="domain" description="FecR protein" evidence="2">
    <location>
        <begin position="24"/>
        <end position="112"/>
    </location>
</feature>
<keyword evidence="1" id="KW-0732">Signal</keyword>
<gene>
    <name evidence="3" type="ORF">NYZ99_10120</name>
</gene>
<protein>
    <submittedName>
        <fullName evidence="3">FecR family protein</fullName>
    </submittedName>
</protein>
<evidence type="ECO:0000259" key="2">
    <source>
        <dbReference type="Pfam" id="PF04773"/>
    </source>
</evidence>
<dbReference type="InterPro" id="IPR012373">
    <property type="entry name" value="Ferrdict_sens_TM"/>
</dbReference>
<evidence type="ECO:0000313" key="4">
    <source>
        <dbReference type="Proteomes" id="UP001059209"/>
    </source>
</evidence>
<reference evidence="3" key="1">
    <citation type="submission" date="2022-09" db="EMBL/GenBank/DDBJ databases">
        <title>Maribacter litopenaei sp. nov., isolated from the intestinal tract of the Pacific White Shrimp, Litopenaeus vannamei.</title>
        <authorList>
            <person name="Kim S.Y."/>
            <person name="Hwang C.Y."/>
        </authorList>
    </citation>
    <scope>NUCLEOTIDE SEQUENCE</scope>
    <source>
        <strain evidence="3">HL-LV01</strain>
    </source>
</reference>
<dbReference type="RefSeq" id="WP_260575140.1">
    <property type="nucleotide sequence ID" value="NZ_CP104205.1"/>
</dbReference>